<dbReference type="EMBL" id="MN739565">
    <property type="protein sequence ID" value="QHT13280.1"/>
    <property type="molecule type" value="Genomic_DNA"/>
</dbReference>
<proteinExistence type="predicted"/>
<accession>A0A6C0DA87</accession>
<name>A0A6C0DA87_9ZZZZ</name>
<protein>
    <submittedName>
        <fullName evidence="1">Uncharacterized protein</fullName>
    </submittedName>
</protein>
<evidence type="ECO:0000313" key="1">
    <source>
        <dbReference type="EMBL" id="QHT13280.1"/>
    </source>
</evidence>
<dbReference type="AlphaFoldDB" id="A0A6C0DA87"/>
<reference evidence="1" key="1">
    <citation type="journal article" date="2020" name="Nature">
        <title>Giant virus diversity and host interactions through global metagenomics.</title>
        <authorList>
            <person name="Schulz F."/>
            <person name="Roux S."/>
            <person name="Paez-Espino D."/>
            <person name="Jungbluth S."/>
            <person name="Walsh D.A."/>
            <person name="Denef V.J."/>
            <person name="McMahon K.D."/>
            <person name="Konstantinidis K.T."/>
            <person name="Eloe-Fadrosh E.A."/>
            <person name="Kyrpides N.C."/>
            <person name="Woyke T."/>
        </authorList>
    </citation>
    <scope>NUCLEOTIDE SEQUENCE</scope>
    <source>
        <strain evidence="1">GVMAG-M-3300023174-131</strain>
    </source>
</reference>
<organism evidence="1">
    <name type="scientific">viral metagenome</name>
    <dbReference type="NCBI Taxonomy" id="1070528"/>
    <lineage>
        <taxon>unclassified sequences</taxon>
        <taxon>metagenomes</taxon>
        <taxon>organismal metagenomes</taxon>
    </lineage>
</organism>
<sequence length="316" mass="36969">MGCWDVFCFICGNPCHSMLNGYIDDVTKDFNLEKIPSKYSKYTKDKIKKLQSYPNLIIDLKQLKTNWMNKCTMLLINDKIVHGVQESSCNVSFTKPNFSATHMGAQIMEYDCYNGDCGVFIHTDCWKFIKKNYKIELKFSNLPKLIYLKSNQMRKLTPTEWNKTFDIDYGDIEKYWEQDFDFAALVADKKKYLCSSPLKEDKNIKQIKKNISALKLKNEPERVGPSVSATFYDEGDIKLGKNKYFWIKKNNKWLLINEKPIKIITKPTDKLIKIPYIGQSNVKPVFIISNEKNKLELLLTESYKNILVQNKHLIMK</sequence>